<dbReference type="AlphaFoldDB" id="A0A9K3D9T7"/>
<dbReference type="Proteomes" id="UP000265618">
    <property type="component" value="Unassembled WGS sequence"/>
</dbReference>
<keyword evidence="2" id="KW-1185">Reference proteome</keyword>
<dbReference type="EMBL" id="BDIP01005573">
    <property type="protein sequence ID" value="GIQ89918.1"/>
    <property type="molecule type" value="Genomic_DNA"/>
</dbReference>
<accession>A0A9K3D9T7</accession>
<feature type="non-terminal residue" evidence="1">
    <location>
        <position position="1"/>
    </location>
</feature>
<name>A0A9K3D9T7_9EUKA</name>
<sequence>MGPGIVHAPECDWNVLPGTSTVELGKFLTRFDATLRHKSNEEDSLAAVVGLYYKLCRLVASA</sequence>
<protein>
    <submittedName>
        <fullName evidence="1">Uncharacterized protein</fullName>
    </submittedName>
</protein>
<reference evidence="1 2" key="1">
    <citation type="journal article" date="2018" name="PLoS ONE">
        <title>The draft genome of Kipferlia bialata reveals reductive genome evolution in fornicate parasites.</title>
        <authorList>
            <person name="Tanifuji G."/>
            <person name="Takabayashi S."/>
            <person name="Kume K."/>
            <person name="Takagi M."/>
            <person name="Nakayama T."/>
            <person name="Kamikawa R."/>
            <person name="Inagaki Y."/>
            <person name="Hashimoto T."/>
        </authorList>
    </citation>
    <scope>NUCLEOTIDE SEQUENCE [LARGE SCALE GENOMIC DNA]</scope>
    <source>
        <strain evidence="1">NY0173</strain>
    </source>
</reference>
<gene>
    <name evidence="1" type="ORF">KIPB_012530</name>
</gene>
<proteinExistence type="predicted"/>
<evidence type="ECO:0000313" key="2">
    <source>
        <dbReference type="Proteomes" id="UP000265618"/>
    </source>
</evidence>
<evidence type="ECO:0000313" key="1">
    <source>
        <dbReference type="EMBL" id="GIQ89918.1"/>
    </source>
</evidence>
<comment type="caution">
    <text evidence="1">The sequence shown here is derived from an EMBL/GenBank/DDBJ whole genome shotgun (WGS) entry which is preliminary data.</text>
</comment>
<organism evidence="1 2">
    <name type="scientific">Kipferlia bialata</name>
    <dbReference type="NCBI Taxonomy" id="797122"/>
    <lineage>
        <taxon>Eukaryota</taxon>
        <taxon>Metamonada</taxon>
        <taxon>Carpediemonas-like organisms</taxon>
        <taxon>Kipferlia</taxon>
    </lineage>
</organism>